<protein>
    <submittedName>
        <fullName evidence="1">Uncharacterized protein</fullName>
    </submittedName>
</protein>
<dbReference type="Proteomes" id="UP000646053">
    <property type="component" value="Unassembled WGS sequence"/>
</dbReference>
<comment type="caution">
    <text evidence="1">The sequence shown here is derived from an EMBL/GenBank/DDBJ whole genome shotgun (WGS) entry which is preliminary data.</text>
</comment>
<reference evidence="1" key="1">
    <citation type="submission" date="2019-12" db="EMBL/GenBank/DDBJ databases">
        <title>High-Quality draft genome sequences of three cyanobacteria isolated from the limestone walls of the Old Cathedral of Coimbra.</title>
        <authorList>
            <person name="Tiago I."/>
            <person name="Soares F."/>
            <person name="Portugal A."/>
        </authorList>
    </citation>
    <scope>NUCLEOTIDE SEQUENCE</scope>
    <source>
        <strain evidence="1">A</strain>
    </source>
</reference>
<sequence length="68" mass="7643">METHDVGVRPGTRNHKGYFVQHASGYKLVEIADSGWAVICLSDAVCHYVDPENLQMSRKKDFGTFSEI</sequence>
<gene>
    <name evidence="1" type="ORF">GS601_11070</name>
</gene>
<evidence type="ECO:0000313" key="1">
    <source>
        <dbReference type="EMBL" id="NDJ17828.1"/>
    </source>
</evidence>
<name>A0A8J7Z484_9CYAN</name>
<accession>A0A8J7Z484</accession>
<proteinExistence type="predicted"/>
<organism evidence="1 2">
    <name type="scientific">Myxacorys almedinensis A</name>
    <dbReference type="NCBI Taxonomy" id="2690445"/>
    <lineage>
        <taxon>Bacteria</taxon>
        <taxon>Bacillati</taxon>
        <taxon>Cyanobacteriota</taxon>
        <taxon>Cyanophyceae</taxon>
        <taxon>Leptolyngbyales</taxon>
        <taxon>Leptolyngbyaceae</taxon>
        <taxon>Myxacorys</taxon>
        <taxon>Myxacorys almedinensis</taxon>
    </lineage>
</organism>
<dbReference type="RefSeq" id="WP_162423351.1">
    <property type="nucleotide sequence ID" value="NZ_WVIE01000011.1"/>
</dbReference>
<dbReference type="AlphaFoldDB" id="A0A8J7Z484"/>
<evidence type="ECO:0000313" key="2">
    <source>
        <dbReference type="Proteomes" id="UP000646053"/>
    </source>
</evidence>
<dbReference type="EMBL" id="WVIE01000011">
    <property type="protein sequence ID" value="NDJ17828.1"/>
    <property type="molecule type" value="Genomic_DNA"/>
</dbReference>
<keyword evidence="2" id="KW-1185">Reference proteome</keyword>